<evidence type="ECO:0008006" key="4">
    <source>
        <dbReference type="Google" id="ProtNLM"/>
    </source>
</evidence>
<organism evidence="2 3">
    <name type="scientific">Flavobacterium potami</name>
    <dbReference type="NCBI Taxonomy" id="2872310"/>
    <lineage>
        <taxon>Bacteria</taxon>
        <taxon>Pseudomonadati</taxon>
        <taxon>Bacteroidota</taxon>
        <taxon>Flavobacteriia</taxon>
        <taxon>Flavobacteriales</taxon>
        <taxon>Flavobacteriaceae</taxon>
        <taxon>Flavobacterium</taxon>
    </lineage>
</organism>
<protein>
    <recommendedName>
        <fullName evidence="4">Lipoprotein</fullName>
    </recommendedName>
</protein>
<keyword evidence="1" id="KW-0732">Signal</keyword>
<evidence type="ECO:0000256" key="1">
    <source>
        <dbReference type="SAM" id="SignalP"/>
    </source>
</evidence>
<dbReference type="AlphaFoldDB" id="A0A9X1H9M6"/>
<dbReference type="EMBL" id="JAINUY010000003">
    <property type="protein sequence ID" value="MBZ4035268.1"/>
    <property type="molecule type" value="Genomic_DNA"/>
</dbReference>
<name>A0A9X1H9M6_9FLAO</name>
<accession>A0A9X1H9M6</accession>
<dbReference type="RefSeq" id="WP_035690951.1">
    <property type="nucleotide sequence ID" value="NZ_JAINUY010000003.1"/>
</dbReference>
<dbReference type="GeneID" id="41340839"/>
<evidence type="ECO:0000313" key="2">
    <source>
        <dbReference type="EMBL" id="MBZ4035268.1"/>
    </source>
</evidence>
<evidence type="ECO:0000313" key="3">
    <source>
        <dbReference type="Proteomes" id="UP001139366"/>
    </source>
</evidence>
<comment type="caution">
    <text evidence="2">The sequence shown here is derived from an EMBL/GenBank/DDBJ whole genome shotgun (WGS) entry which is preliminary data.</text>
</comment>
<sequence length="123" mass="13611">MKRFHIIVIITLGFFLMPMATFACGKLSGKISYTKEASKNHDNDCCSKDGSHSKKNNDGCCGHKCGHKSCGCVSICNGGITFFNQLDFKNITISVFSKKQKFHSSETSILSGFYTIWLIPKIS</sequence>
<keyword evidence="3" id="KW-1185">Reference proteome</keyword>
<feature type="signal peptide" evidence="1">
    <location>
        <begin position="1"/>
        <end position="23"/>
    </location>
</feature>
<feature type="chain" id="PRO_5040936295" description="Lipoprotein" evidence="1">
    <location>
        <begin position="24"/>
        <end position="123"/>
    </location>
</feature>
<reference evidence="2 3" key="1">
    <citation type="journal article" date="2023" name="Antonie Van Leeuwenhoek">
        <title>Flavobacterium potami sp. nov., a multi-metal resistance genes harbouring bacterium isolated from shallow river silt.</title>
        <authorList>
            <person name="Li S."/>
            <person name="Mao S."/>
            <person name="Mu W."/>
            <person name="Guo B."/>
            <person name="Li C."/>
            <person name="Zhu Q."/>
            <person name="Hou X."/>
            <person name="Zhao Y."/>
            <person name="Wei S."/>
            <person name="Liu H."/>
            <person name="Liu A."/>
        </authorList>
    </citation>
    <scope>NUCLEOTIDE SEQUENCE [LARGE SCALE GENOMIC DNA]</scope>
    <source>
        <strain evidence="2 3">17A</strain>
    </source>
</reference>
<gene>
    <name evidence="2" type="ORF">K6T82_10860</name>
</gene>
<dbReference type="Proteomes" id="UP001139366">
    <property type="component" value="Unassembled WGS sequence"/>
</dbReference>
<proteinExistence type="predicted"/>
<dbReference type="PROSITE" id="PS51257">
    <property type="entry name" value="PROKAR_LIPOPROTEIN"/>
    <property type="match status" value="1"/>
</dbReference>